<reference evidence="3" key="1">
    <citation type="submission" date="2016-02" db="EMBL/GenBank/DDBJ databases">
        <title>Draft genome sequence of Microdochium bolleyi, a fungal endophyte of beachgrass.</title>
        <authorList>
            <consortium name="DOE Joint Genome Institute"/>
            <person name="David A.S."/>
            <person name="May G."/>
            <person name="Haridas S."/>
            <person name="Lim J."/>
            <person name="Wang M."/>
            <person name="Labutti K."/>
            <person name="Lipzen A."/>
            <person name="Barry K."/>
            <person name="Grigoriev I.V."/>
        </authorList>
    </citation>
    <scope>NUCLEOTIDE SEQUENCE [LARGE SCALE GENOMIC DNA]</scope>
    <source>
        <strain evidence="3">J235TASD1</strain>
    </source>
</reference>
<name>A0A136JDK6_9PEZI</name>
<dbReference type="AlphaFoldDB" id="A0A136JDK6"/>
<feature type="region of interest" description="Disordered" evidence="1">
    <location>
        <begin position="186"/>
        <end position="218"/>
    </location>
</feature>
<accession>A0A136JDK6</accession>
<dbReference type="OrthoDB" id="4492972at2759"/>
<feature type="compositionally biased region" description="Polar residues" evidence="1">
    <location>
        <begin position="199"/>
        <end position="208"/>
    </location>
</feature>
<proteinExistence type="predicted"/>
<evidence type="ECO:0000313" key="3">
    <source>
        <dbReference type="Proteomes" id="UP000070501"/>
    </source>
</evidence>
<evidence type="ECO:0000256" key="1">
    <source>
        <dbReference type="SAM" id="MobiDB-lite"/>
    </source>
</evidence>
<feature type="region of interest" description="Disordered" evidence="1">
    <location>
        <begin position="69"/>
        <end position="104"/>
    </location>
</feature>
<dbReference type="InParanoid" id="A0A136JDK6"/>
<evidence type="ECO:0000313" key="2">
    <source>
        <dbReference type="EMBL" id="KXJ95253.1"/>
    </source>
</evidence>
<keyword evidence="3" id="KW-1185">Reference proteome</keyword>
<protein>
    <submittedName>
        <fullName evidence="2">Uncharacterized protein</fullName>
    </submittedName>
</protein>
<sequence length="242" mass="26536">MGWLKPFRLLVVPVVLVVAIPLAICAGLTTVLAFLVLFFRLFVVYFDLAIDTLRYVVLGRSIDSTASLASTSSQATTPAPSSPTQLSPRRRRNRRDSLTTATTNTIPNVDGALFSLGSALERDFEGVGGWRLKSAEADPDGLDDQQWFNLNSRLAMPERKHHFRTQSGGDIKSASRSAIGLYGLKGPVRGGPVSPENFRMTTSPSQLRARTPTGMKQRGLTRVDQDGYFPPYDSRAPKRIVV</sequence>
<organism evidence="2 3">
    <name type="scientific">Microdochium bolleyi</name>
    <dbReference type="NCBI Taxonomy" id="196109"/>
    <lineage>
        <taxon>Eukaryota</taxon>
        <taxon>Fungi</taxon>
        <taxon>Dikarya</taxon>
        <taxon>Ascomycota</taxon>
        <taxon>Pezizomycotina</taxon>
        <taxon>Sordariomycetes</taxon>
        <taxon>Xylariomycetidae</taxon>
        <taxon>Xylariales</taxon>
        <taxon>Microdochiaceae</taxon>
        <taxon>Microdochium</taxon>
    </lineage>
</organism>
<feature type="compositionally biased region" description="Low complexity" evidence="1">
    <location>
        <begin position="69"/>
        <end position="87"/>
    </location>
</feature>
<gene>
    <name evidence="2" type="ORF">Micbo1qcDRAFT_25161</name>
</gene>
<dbReference type="EMBL" id="KQ964246">
    <property type="protein sequence ID" value="KXJ95253.1"/>
    <property type="molecule type" value="Genomic_DNA"/>
</dbReference>
<dbReference type="Proteomes" id="UP000070501">
    <property type="component" value="Unassembled WGS sequence"/>
</dbReference>